<proteinExistence type="predicted"/>
<evidence type="ECO:0000256" key="1">
    <source>
        <dbReference type="SAM" id="MobiDB-lite"/>
    </source>
</evidence>
<dbReference type="Pfam" id="PF13472">
    <property type="entry name" value="Lipase_GDSL_2"/>
    <property type="match status" value="1"/>
</dbReference>
<dbReference type="InterPro" id="IPR008265">
    <property type="entry name" value="Lipase_GDSL_AS"/>
</dbReference>
<dbReference type="CDD" id="cd01822">
    <property type="entry name" value="Lysophospholipase_L1_like"/>
    <property type="match status" value="1"/>
</dbReference>
<dbReference type="InterPro" id="IPR013830">
    <property type="entry name" value="SGNH_hydro"/>
</dbReference>
<evidence type="ECO:0000313" key="3">
    <source>
        <dbReference type="EMBL" id="MFC7332441.1"/>
    </source>
</evidence>
<dbReference type="PANTHER" id="PTHR30383">
    <property type="entry name" value="THIOESTERASE 1/PROTEASE 1/LYSOPHOSPHOLIPASE L1"/>
    <property type="match status" value="1"/>
</dbReference>
<dbReference type="SUPFAM" id="SSF52266">
    <property type="entry name" value="SGNH hydrolase"/>
    <property type="match status" value="1"/>
</dbReference>
<dbReference type="Proteomes" id="UP001596456">
    <property type="component" value="Unassembled WGS sequence"/>
</dbReference>
<dbReference type="PROSITE" id="PS01098">
    <property type="entry name" value="LIPASE_GDSL_SER"/>
    <property type="match status" value="1"/>
</dbReference>
<sequence>MSLSRSAETDSRYGFGRRLFNAILLRAKLPRATLIRGGLAALAVWLLTAGPPATAAPASAPATIVVLGDSLSAGYGLPREAAFTSQLEAALTARGFDVRVPATGVSGETTAGGLSRLDWILADRPALVLVALGGNDGLRGIDPAATRANLDAILTKLADRGVPAVLAGMLAPRNLGRPYAEAFDALFPDLARRHGVPFYPFFLEGVAMQPELNLEDGMHPNAEGVAIMVAGILPTVTAALERAGVAPDGGGGGPAPAAAPDGGTAP</sequence>
<dbReference type="RefSeq" id="WP_377356846.1">
    <property type="nucleotide sequence ID" value="NZ_JBHTCM010000005.1"/>
</dbReference>
<accession>A0ABW2KSZ6</accession>
<dbReference type="PANTHER" id="PTHR30383:SF24">
    <property type="entry name" value="THIOESTERASE 1_PROTEASE 1_LYSOPHOSPHOLIPASE L1"/>
    <property type="match status" value="1"/>
</dbReference>
<organism evidence="3 4">
    <name type="scientific">Rhodocista pekingensis</name>
    <dbReference type="NCBI Taxonomy" id="201185"/>
    <lineage>
        <taxon>Bacteria</taxon>
        <taxon>Pseudomonadati</taxon>
        <taxon>Pseudomonadota</taxon>
        <taxon>Alphaproteobacteria</taxon>
        <taxon>Rhodospirillales</taxon>
        <taxon>Azospirillaceae</taxon>
        <taxon>Rhodocista</taxon>
    </lineage>
</organism>
<gene>
    <name evidence="3" type="ORF">ACFQPS_04650</name>
</gene>
<keyword evidence="4" id="KW-1185">Reference proteome</keyword>
<protein>
    <submittedName>
        <fullName evidence="3">Arylesterase</fullName>
    </submittedName>
</protein>
<dbReference type="Gene3D" id="3.40.50.1110">
    <property type="entry name" value="SGNH hydrolase"/>
    <property type="match status" value="1"/>
</dbReference>
<feature type="region of interest" description="Disordered" evidence="1">
    <location>
        <begin position="244"/>
        <end position="266"/>
    </location>
</feature>
<dbReference type="EMBL" id="JBHTCM010000005">
    <property type="protein sequence ID" value="MFC7332441.1"/>
    <property type="molecule type" value="Genomic_DNA"/>
</dbReference>
<comment type="caution">
    <text evidence="3">The sequence shown here is derived from an EMBL/GenBank/DDBJ whole genome shotgun (WGS) entry which is preliminary data.</text>
</comment>
<reference evidence="4" key="1">
    <citation type="journal article" date="2019" name="Int. J. Syst. Evol. Microbiol.">
        <title>The Global Catalogue of Microorganisms (GCM) 10K type strain sequencing project: providing services to taxonomists for standard genome sequencing and annotation.</title>
        <authorList>
            <consortium name="The Broad Institute Genomics Platform"/>
            <consortium name="The Broad Institute Genome Sequencing Center for Infectious Disease"/>
            <person name="Wu L."/>
            <person name="Ma J."/>
        </authorList>
    </citation>
    <scope>NUCLEOTIDE SEQUENCE [LARGE SCALE GENOMIC DNA]</scope>
    <source>
        <strain evidence="4">CGMCC 1.16275</strain>
    </source>
</reference>
<dbReference type="InterPro" id="IPR036514">
    <property type="entry name" value="SGNH_hydro_sf"/>
</dbReference>
<dbReference type="InterPro" id="IPR051532">
    <property type="entry name" value="Ester_Hydrolysis_Enzymes"/>
</dbReference>
<evidence type="ECO:0000259" key="2">
    <source>
        <dbReference type="Pfam" id="PF13472"/>
    </source>
</evidence>
<name>A0ABW2KSZ6_9PROT</name>
<feature type="domain" description="SGNH hydrolase-type esterase" evidence="2">
    <location>
        <begin position="66"/>
        <end position="226"/>
    </location>
</feature>
<evidence type="ECO:0000313" key="4">
    <source>
        <dbReference type="Proteomes" id="UP001596456"/>
    </source>
</evidence>
<feature type="compositionally biased region" description="Low complexity" evidence="1">
    <location>
        <begin position="255"/>
        <end position="266"/>
    </location>
</feature>